<accession>A0A4V2SY92</accession>
<organism evidence="2 3">
    <name type="scientific">Baia soyae</name>
    <dbReference type="NCBI Taxonomy" id="1544746"/>
    <lineage>
        <taxon>Bacteria</taxon>
        <taxon>Bacillati</taxon>
        <taxon>Bacillota</taxon>
        <taxon>Bacilli</taxon>
        <taxon>Bacillales</taxon>
        <taxon>Thermoactinomycetaceae</taxon>
        <taxon>Baia</taxon>
    </lineage>
</organism>
<evidence type="ECO:0000313" key="3">
    <source>
        <dbReference type="Proteomes" id="UP000294746"/>
    </source>
</evidence>
<dbReference type="Pfam" id="PF13181">
    <property type="entry name" value="TPR_8"/>
    <property type="match status" value="3"/>
</dbReference>
<dbReference type="InterPro" id="IPR019734">
    <property type="entry name" value="TPR_rpt"/>
</dbReference>
<dbReference type="Proteomes" id="UP000294746">
    <property type="component" value="Unassembled WGS sequence"/>
</dbReference>
<keyword evidence="1" id="KW-0802">TPR repeat</keyword>
<dbReference type="SMART" id="SM00028">
    <property type="entry name" value="TPR"/>
    <property type="match status" value="7"/>
</dbReference>
<dbReference type="EMBL" id="SLXV01000013">
    <property type="protein sequence ID" value="TCP69106.1"/>
    <property type="molecule type" value="Genomic_DNA"/>
</dbReference>
<dbReference type="InterPro" id="IPR011990">
    <property type="entry name" value="TPR-like_helical_dom_sf"/>
</dbReference>
<dbReference type="PROSITE" id="PS50293">
    <property type="entry name" value="TPR_REGION"/>
    <property type="match status" value="1"/>
</dbReference>
<proteinExistence type="predicted"/>
<feature type="repeat" description="TPR" evidence="1">
    <location>
        <begin position="155"/>
        <end position="188"/>
    </location>
</feature>
<dbReference type="RefSeq" id="WP_165873685.1">
    <property type="nucleotide sequence ID" value="NZ_SLXV01000013.1"/>
</dbReference>
<feature type="repeat" description="TPR" evidence="1">
    <location>
        <begin position="256"/>
        <end position="289"/>
    </location>
</feature>
<dbReference type="PANTHER" id="PTHR12558:SF13">
    <property type="entry name" value="CELL DIVISION CYCLE PROTEIN 27 HOMOLOG"/>
    <property type="match status" value="1"/>
</dbReference>
<dbReference type="SUPFAM" id="SSF48452">
    <property type="entry name" value="TPR-like"/>
    <property type="match status" value="1"/>
</dbReference>
<feature type="repeat" description="TPR" evidence="1">
    <location>
        <begin position="189"/>
        <end position="222"/>
    </location>
</feature>
<dbReference type="Pfam" id="PF14559">
    <property type="entry name" value="TPR_19"/>
    <property type="match status" value="1"/>
</dbReference>
<evidence type="ECO:0000313" key="2">
    <source>
        <dbReference type="EMBL" id="TCP69106.1"/>
    </source>
</evidence>
<name>A0A4V2SY92_9BACL</name>
<dbReference type="PANTHER" id="PTHR12558">
    <property type="entry name" value="CELL DIVISION CYCLE 16,23,27"/>
    <property type="match status" value="1"/>
</dbReference>
<protein>
    <submittedName>
        <fullName evidence="2">Tetratricopeptide (TPR) repeat protein</fullName>
    </submittedName>
</protein>
<dbReference type="Pfam" id="PF13174">
    <property type="entry name" value="TPR_6"/>
    <property type="match status" value="1"/>
</dbReference>
<sequence length="458" mass="54296">MFQPQWIEIVEQTLKEIEANYPDSPLKDRQKWKGRFRQLKKSCDQLLESWSAIEERVAQLIHEHPELMNDEKEVEEEFWIHESVVRQFRQGQGYFNLTMFHEAKDLFHQVVHQEPDFLLGRIYLGLSQFHAGELEESANHFHLVIRTTTQDVFVGFATHMLGCIEVKQGNDTQAIKHFRKVISIIPDHSDSWFNLGTCYYRMGEYHEAIPHFYHALNINEHDWESMHYLSNCYRHYREWGSVNFWRMASYEKTHHPIVMISIAHDYEEMGEHDKAIEWYRKLISNQEHRFMAYHGIAWNFWAKHDADSSLLWLKKGLTLDPKNPNLLFTFAWISFLQGQDDKVEKVLSHIPMEAQQQPNWIAMRSRLSTKAGKTPEAIQIAEEMIEQEQSSSQAMGHYQKGRALLEMGQVTEAIEQFQEAHSRLKNWRDPIFYQGICHLIEGRSDLMQQCWKEICLSS</sequence>
<dbReference type="SUPFAM" id="SSF81901">
    <property type="entry name" value="HCP-like"/>
    <property type="match status" value="1"/>
</dbReference>
<reference evidence="2 3" key="1">
    <citation type="submission" date="2019-03" db="EMBL/GenBank/DDBJ databases">
        <title>Genomic Encyclopedia of Type Strains, Phase IV (KMG-IV): sequencing the most valuable type-strain genomes for metagenomic binning, comparative biology and taxonomic classification.</title>
        <authorList>
            <person name="Goeker M."/>
        </authorList>
    </citation>
    <scope>NUCLEOTIDE SEQUENCE [LARGE SCALE GENOMIC DNA]</scope>
    <source>
        <strain evidence="2 3">DSM 46831</strain>
    </source>
</reference>
<dbReference type="AlphaFoldDB" id="A0A4V2SY92"/>
<dbReference type="Pfam" id="PF00515">
    <property type="entry name" value="TPR_1"/>
    <property type="match status" value="1"/>
</dbReference>
<dbReference type="PROSITE" id="PS50005">
    <property type="entry name" value="TPR"/>
    <property type="match status" value="3"/>
</dbReference>
<dbReference type="Gene3D" id="1.25.40.10">
    <property type="entry name" value="Tetratricopeptide repeat domain"/>
    <property type="match status" value="2"/>
</dbReference>
<gene>
    <name evidence="2" type="ORF">EDD57_11328</name>
</gene>
<comment type="caution">
    <text evidence="2">The sequence shown here is derived from an EMBL/GenBank/DDBJ whole genome shotgun (WGS) entry which is preliminary data.</text>
</comment>
<evidence type="ECO:0000256" key="1">
    <source>
        <dbReference type="PROSITE-ProRule" id="PRU00339"/>
    </source>
</evidence>
<keyword evidence="3" id="KW-1185">Reference proteome</keyword>